<feature type="domain" description="Septum formation-related" evidence="3">
    <location>
        <begin position="88"/>
        <end position="317"/>
    </location>
</feature>
<evidence type="ECO:0000259" key="3">
    <source>
        <dbReference type="Pfam" id="PF13845"/>
    </source>
</evidence>
<dbReference type="InterPro" id="IPR026004">
    <property type="entry name" value="Septum_form"/>
</dbReference>
<reference evidence="5" key="1">
    <citation type="journal article" date="2019" name="Int. J. Syst. Evol. Microbiol.">
        <title>The Global Catalogue of Microorganisms (GCM) 10K type strain sequencing project: providing services to taxonomists for standard genome sequencing and annotation.</title>
        <authorList>
            <consortium name="The Broad Institute Genomics Platform"/>
            <consortium name="The Broad Institute Genome Sequencing Center for Infectious Disease"/>
            <person name="Wu L."/>
            <person name="Ma J."/>
        </authorList>
    </citation>
    <scope>NUCLEOTIDE SEQUENCE [LARGE SCALE GENOMIC DNA]</scope>
    <source>
        <strain evidence="5">CCM 7855</strain>
    </source>
</reference>
<evidence type="ECO:0000256" key="1">
    <source>
        <dbReference type="SAM" id="MobiDB-lite"/>
    </source>
</evidence>
<protein>
    <recommendedName>
        <fullName evidence="3">Septum formation-related domain-containing protein</fullName>
    </recommendedName>
</protein>
<evidence type="ECO:0000256" key="2">
    <source>
        <dbReference type="SAM" id="Phobius"/>
    </source>
</evidence>
<feature type="region of interest" description="Disordered" evidence="1">
    <location>
        <begin position="342"/>
        <end position="379"/>
    </location>
</feature>
<name>A0ABQ1UFS0_9NOCA</name>
<dbReference type="Pfam" id="PF13845">
    <property type="entry name" value="Septum_form"/>
    <property type="match status" value="1"/>
</dbReference>
<evidence type="ECO:0000313" key="4">
    <source>
        <dbReference type="EMBL" id="GGF15277.1"/>
    </source>
</evidence>
<feature type="region of interest" description="Disordered" evidence="1">
    <location>
        <begin position="1"/>
        <end position="23"/>
    </location>
</feature>
<accession>A0ABQ1UFS0</accession>
<proteinExistence type="predicted"/>
<evidence type="ECO:0000313" key="5">
    <source>
        <dbReference type="Proteomes" id="UP000632454"/>
    </source>
</evidence>
<keyword evidence="2" id="KW-0812">Transmembrane</keyword>
<feature type="transmembrane region" description="Helical" evidence="2">
    <location>
        <begin position="36"/>
        <end position="56"/>
    </location>
</feature>
<keyword evidence="5" id="KW-1185">Reference proteome</keyword>
<comment type="caution">
    <text evidence="4">The sequence shown here is derived from an EMBL/GenBank/DDBJ whole genome shotgun (WGS) entry which is preliminary data.</text>
</comment>
<keyword evidence="2" id="KW-1133">Transmembrane helix</keyword>
<dbReference type="Proteomes" id="UP000632454">
    <property type="component" value="Unassembled WGS sequence"/>
</dbReference>
<gene>
    <name evidence="4" type="ORF">GCM10007298_09150</name>
</gene>
<dbReference type="EMBL" id="BMCS01000001">
    <property type="protein sequence ID" value="GGF15277.1"/>
    <property type="molecule type" value="Genomic_DNA"/>
</dbReference>
<organism evidence="4 5">
    <name type="scientific">Williamsia phyllosphaerae</name>
    <dbReference type="NCBI Taxonomy" id="885042"/>
    <lineage>
        <taxon>Bacteria</taxon>
        <taxon>Bacillati</taxon>
        <taxon>Actinomycetota</taxon>
        <taxon>Actinomycetes</taxon>
        <taxon>Mycobacteriales</taxon>
        <taxon>Nocardiaceae</taxon>
        <taxon>Williamsia</taxon>
    </lineage>
</organism>
<keyword evidence="2" id="KW-0472">Membrane</keyword>
<sequence>MTPEIEQASWTSMSTPPDPTDSGSAHRFGWLRAHPLRTVLAAIVLGAIVCGGIVLLTNSDSDTGAVAKTDIGADDRGPAKNAFNQSVAGDCLTWPSGNPGKPSKIGCGGEHLFEVAGSIDTSVYPGSQFGKKAPWPGTQKFVALRDQNCPAQVRSYLNGRFDPNGRFSVGMMYPSQAQWDDGERTLRCGVQYTNSAGELMPFLGRVADQDQALQWAPGTCIGINQQTRQPTDPVDCAEQHAFQVTGLVNLGTRFGAAGSGRPWPTVAQQNAYLTSTCPGITNTFLGGRAAFTKTTLNVQWSTVSQVSWLTGTRTAVCYIGLPDEKGFATLVGDAKGGLLINGKVPAPPPAEPPGRLNPTPVPNAPGLQPNPTELPAPVG</sequence>